<dbReference type="SMART" id="SM00174">
    <property type="entry name" value="RHO"/>
    <property type="match status" value="1"/>
</dbReference>
<dbReference type="OrthoDB" id="10485267at2759"/>
<reference evidence="2" key="2">
    <citation type="journal article" date="2007" name="Science">
        <title>Draft genome sequence of the sexually transmitted pathogen Trichomonas vaginalis.</title>
        <authorList>
            <person name="Carlton J.M."/>
            <person name="Hirt R.P."/>
            <person name="Silva J.C."/>
            <person name="Delcher A.L."/>
            <person name="Schatz M."/>
            <person name="Zhao Q."/>
            <person name="Wortman J.R."/>
            <person name="Bidwell S.L."/>
            <person name="Alsmark U.C.M."/>
            <person name="Besteiro S."/>
            <person name="Sicheritz-Ponten T."/>
            <person name="Noel C.J."/>
            <person name="Dacks J.B."/>
            <person name="Foster P.G."/>
            <person name="Simillion C."/>
            <person name="Van de Peer Y."/>
            <person name="Miranda-Saavedra D."/>
            <person name="Barton G.J."/>
            <person name="Westrop G.D."/>
            <person name="Mueller S."/>
            <person name="Dessi D."/>
            <person name="Fiori P.L."/>
            <person name="Ren Q."/>
            <person name="Paulsen I."/>
            <person name="Zhang H."/>
            <person name="Bastida-Corcuera F.D."/>
            <person name="Simoes-Barbosa A."/>
            <person name="Brown M.T."/>
            <person name="Hayes R.D."/>
            <person name="Mukherjee M."/>
            <person name="Okumura C.Y."/>
            <person name="Schneider R."/>
            <person name="Smith A.J."/>
            <person name="Vanacova S."/>
            <person name="Villalvazo M."/>
            <person name="Haas B.J."/>
            <person name="Pertea M."/>
            <person name="Feldblyum T.V."/>
            <person name="Utterback T.R."/>
            <person name="Shu C.L."/>
            <person name="Osoegawa K."/>
            <person name="de Jong P.J."/>
            <person name="Hrdy I."/>
            <person name="Horvathova L."/>
            <person name="Zubacova Z."/>
            <person name="Dolezal P."/>
            <person name="Malik S.B."/>
            <person name="Logsdon J.M. Jr."/>
            <person name="Henze K."/>
            <person name="Gupta A."/>
            <person name="Wang C.C."/>
            <person name="Dunne R.L."/>
            <person name="Upcroft J.A."/>
            <person name="Upcroft P."/>
            <person name="White O."/>
            <person name="Salzberg S.L."/>
            <person name="Tang P."/>
            <person name="Chiu C.-H."/>
            <person name="Lee Y.-S."/>
            <person name="Embley T.M."/>
            <person name="Coombs G.H."/>
            <person name="Mottram J.C."/>
            <person name="Tachezy J."/>
            <person name="Fraser-Liggett C.M."/>
            <person name="Johnson P.J."/>
        </authorList>
    </citation>
    <scope>NUCLEOTIDE SEQUENCE [LARGE SCALE GENOMIC DNA]</scope>
    <source>
        <strain evidence="2">G3</strain>
    </source>
</reference>
<keyword evidence="3" id="KW-1185">Reference proteome</keyword>
<dbReference type="EMBL" id="DS113353">
    <property type="protein sequence ID" value="EAY09673.1"/>
    <property type="molecule type" value="Genomic_DNA"/>
</dbReference>
<dbReference type="eggNOG" id="KOG0092">
    <property type="taxonomic scope" value="Eukaryota"/>
</dbReference>
<dbReference type="PRINTS" id="PR00449">
    <property type="entry name" value="RASTRNSFRMNG"/>
</dbReference>
<dbReference type="KEGG" id="tva:4767596"/>
<dbReference type="STRING" id="5722.A2ECH8"/>
<dbReference type="SMART" id="SM00175">
    <property type="entry name" value="RAB"/>
    <property type="match status" value="1"/>
</dbReference>
<dbReference type="NCBIfam" id="TIGR00231">
    <property type="entry name" value="small_GTP"/>
    <property type="match status" value="1"/>
</dbReference>
<name>A2ECH8_TRIV3</name>
<dbReference type="SMR" id="A2ECH8"/>
<dbReference type="SUPFAM" id="SSF52540">
    <property type="entry name" value="P-loop containing nucleoside triphosphate hydrolases"/>
    <property type="match status" value="1"/>
</dbReference>
<dbReference type="SMART" id="SM00176">
    <property type="entry name" value="RAN"/>
    <property type="match status" value="1"/>
</dbReference>
<dbReference type="InterPro" id="IPR005225">
    <property type="entry name" value="Small_GTP-bd"/>
</dbReference>
<dbReference type="VEuPathDB" id="TrichDB:TVAG_060490"/>
<organism evidence="2 3">
    <name type="scientific">Trichomonas vaginalis (strain ATCC PRA-98 / G3)</name>
    <dbReference type="NCBI Taxonomy" id="412133"/>
    <lineage>
        <taxon>Eukaryota</taxon>
        <taxon>Metamonada</taxon>
        <taxon>Parabasalia</taxon>
        <taxon>Trichomonadida</taxon>
        <taxon>Trichomonadidae</taxon>
        <taxon>Trichomonas</taxon>
    </lineage>
</organism>
<dbReference type="InterPro" id="IPR027417">
    <property type="entry name" value="P-loop_NTPase"/>
</dbReference>
<proteinExistence type="predicted"/>
<evidence type="ECO:0000256" key="1">
    <source>
        <dbReference type="ARBA" id="ARBA00022741"/>
    </source>
</evidence>
<dbReference type="GO" id="GO:0006886">
    <property type="term" value="P:intracellular protein transport"/>
    <property type="evidence" value="ECO:0000318"/>
    <property type="project" value="GO_Central"/>
</dbReference>
<protein>
    <submittedName>
        <fullName evidence="2">Small GTP-binding protein, putative</fullName>
    </submittedName>
</protein>
<dbReference type="PROSITE" id="PS51421">
    <property type="entry name" value="RAS"/>
    <property type="match status" value="1"/>
</dbReference>
<dbReference type="InterPro" id="IPR001806">
    <property type="entry name" value="Small_GTPase"/>
</dbReference>
<dbReference type="Proteomes" id="UP000001542">
    <property type="component" value="Unassembled WGS sequence"/>
</dbReference>
<dbReference type="CDD" id="cd00154">
    <property type="entry name" value="Rab"/>
    <property type="match status" value="1"/>
</dbReference>
<dbReference type="GO" id="GO:0012505">
    <property type="term" value="C:endomembrane system"/>
    <property type="evidence" value="ECO:0000318"/>
    <property type="project" value="GO_Central"/>
</dbReference>
<dbReference type="PROSITE" id="PS51419">
    <property type="entry name" value="RAB"/>
    <property type="match status" value="1"/>
</dbReference>
<evidence type="ECO:0000313" key="2">
    <source>
        <dbReference type="EMBL" id="EAY09673.1"/>
    </source>
</evidence>
<dbReference type="InParanoid" id="A2ECH8"/>
<dbReference type="FunFam" id="3.40.50.300:FF:002280">
    <property type="entry name" value="Small GTP-binding protein, putative"/>
    <property type="match status" value="1"/>
</dbReference>
<dbReference type="GO" id="GO:0003924">
    <property type="term" value="F:GTPase activity"/>
    <property type="evidence" value="ECO:0000318"/>
    <property type="project" value="GO_Central"/>
</dbReference>
<dbReference type="PANTHER" id="PTHR47978">
    <property type="match status" value="1"/>
</dbReference>
<gene>
    <name evidence="2" type="ORF">TVAG_060490</name>
</gene>
<dbReference type="GO" id="GO:0005525">
    <property type="term" value="F:GTP binding"/>
    <property type="evidence" value="ECO:0007669"/>
    <property type="project" value="InterPro"/>
</dbReference>
<dbReference type="OMA" id="CSTAHEG"/>
<reference evidence="2" key="1">
    <citation type="submission" date="2006-10" db="EMBL/GenBank/DDBJ databases">
        <authorList>
            <person name="Amadeo P."/>
            <person name="Zhao Q."/>
            <person name="Wortman J."/>
            <person name="Fraser-Liggett C."/>
            <person name="Carlton J."/>
        </authorList>
    </citation>
    <scope>NUCLEOTIDE SEQUENCE</scope>
    <source>
        <strain evidence="2">G3</strain>
    </source>
</reference>
<dbReference type="Gene3D" id="3.40.50.300">
    <property type="entry name" value="P-loop containing nucleotide triphosphate hydrolases"/>
    <property type="match status" value="1"/>
</dbReference>
<keyword evidence="1" id="KW-0547">Nucleotide-binding</keyword>
<evidence type="ECO:0000313" key="3">
    <source>
        <dbReference type="Proteomes" id="UP000001542"/>
    </source>
</evidence>
<dbReference type="RefSeq" id="XP_001321896.1">
    <property type="nucleotide sequence ID" value="XM_001321861.1"/>
</dbReference>
<dbReference type="Pfam" id="PF00071">
    <property type="entry name" value="Ras"/>
    <property type="match status" value="1"/>
</dbReference>
<dbReference type="AlphaFoldDB" id="A2ECH8"/>
<dbReference type="VEuPathDB" id="TrichDB:TVAGG3_0311850"/>
<accession>A2ECH8</accession>
<dbReference type="GO" id="GO:0006897">
    <property type="term" value="P:endocytosis"/>
    <property type="evidence" value="ECO:0000318"/>
    <property type="project" value="GO_Central"/>
</dbReference>
<sequence length="190" mass="21660">MNYKVILLGDSTVGKTCIANVANLNIFPTDANPTVGANVLTLSYQYGSTDIKLTIWDTAGQEKYRCLAPMYYRNINCAVIIYSILDRKSFESVDYWLDSLQRELVSMPILYLVGNKTDLAEHREVREEEAQEYALRNNMTYLEVSALKDHESVHGLFERISKSAKTLFDERNAKVTPILLEEKKQSKCSC</sequence>
<dbReference type="SMART" id="SM00173">
    <property type="entry name" value="RAS"/>
    <property type="match status" value="1"/>
</dbReference>
<dbReference type="PROSITE" id="PS51420">
    <property type="entry name" value="RHO"/>
    <property type="match status" value="1"/>
</dbReference>